<evidence type="ECO:0000256" key="6">
    <source>
        <dbReference type="SAM" id="Coils"/>
    </source>
</evidence>
<dbReference type="GO" id="GO:0045944">
    <property type="term" value="P:positive regulation of transcription by RNA polymerase II"/>
    <property type="evidence" value="ECO:0007669"/>
    <property type="project" value="InterPro"/>
</dbReference>
<accession>A0A9R0IAW4</accession>
<dbReference type="PANTHER" id="PTHR48019">
    <property type="entry name" value="SERUM RESPONSE FACTOR HOMOLOG"/>
    <property type="match status" value="1"/>
</dbReference>
<keyword evidence="5" id="KW-0539">Nucleus</keyword>
<keyword evidence="2" id="KW-0805">Transcription regulation</keyword>
<evidence type="ECO:0000259" key="7">
    <source>
        <dbReference type="PROSITE" id="PS50066"/>
    </source>
</evidence>
<sequence>MGRRKIEMKRIEDKSSRQVTFSKRRSGLIKKARELSILCDVDVAVLVFSHRGRLYEFVSGASSSSSLSQILRRYQDSTDGKASNVDDETEDSPSTCIQVQTCGELVKTVERYAEGSGIENLSLEDFMQLEKQLNDALVQTRNRKAQLMLESVATLREKEKMLTQENDQLKDEVAKVKGNLNRGNRTDLELNGVMEEGALIQCPEPVRTLPLLIEEGECPEPVKTLPLLW</sequence>
<keyword evidence="9" id="KW-1185">Reference proteome</keyword>
<evidence type="ECO:0000256" key="2">
    <source>
        <dbReference type="ARBA" id="ARBA00023015"/>
    </source>
</evidence>
<evidence type="ECO:0000259" key="8">
    <source>
        <dbReference type="PROSITE" id="PS51297"/>
    </source>
</evidence>
<dbReference type="InterPro" id="IPR036879">
    <property type="entry name" value="TF_MADSbox_sf"/>
</dbReference>
<dbReference type="SMART" id="SM00432">
    <property type="entry name" value="MADS"/>
    <property type="match status" value="1"/>
</dbReference>
<proteinExistence type="predicted"/>
<dbReference type="PRINTS" id="PR00404">
    <property type="entry name" value="MADSDOMAIN"/>
</dbReference>
<evidence type="ECO:0000256" key="1">
    <source>
        <dbReference type="ARBA" id="ARBA00004123"/>
    </source>
</evidence>
<keyword evidence="6" id="KW-0175">Coiled coil</keyword>
<dbReference type="GO" id="GO:0000981">
    <property type="term" value="F:DNA-binding transcription factor activity, RNA polymerase II-specific"/>
    <property type="evidence" value="ECO:0000318"/>
    <property type="project" value="GO_Central"/>
</dbReference>
<dbReference type="Pfam" id="PF00319">
    <property type="entry name" value="SRF-TF"/>
    <property type="match status" value="1"/>
</dbReference>
<dbReference type="GO" id="GO:0005634">
    <property type="term" value="C:nucleus"/>
    <property type="evidence" value="ECO:0007669"/>
    <property type="project" value="UniProtKB-SubCell"/>
</dbReference>
<comment type="subcellular location">
    <subcellularLocation>
        <location evidence="1">Nucleus</location>
    </subcellularLocation>
</comment>
<feature type="coiled-coil region" evidence="6">
    <location>
        <begin position="130"/>
        <end position="186"/>
    </location>
</feature>
<dbReference type="InterPro" id="IPR033896">
    <property type="entry name" value="MEF2-like_N"/>
</dbReference>
<organism evidence="9 10">
    <name type="scientific">Spinacia oleracea</name>
    <name type="common">Spinach</name>
    <dbReference type="NCBI Taxonomy" id="3562"/>
    <lineage>
        <taxon>Eukaryota</taxon>
        <taxon>Viridiplantae</taxon>
        <taxon>Streptophyta</taxon>
        <taxon>Embryophyta</taxon>
        <taxon>Tracheophyta</taxon>
        <taxon>Spermatophyta</taxon>
        <taxon>Magnoliopsida</taxon>
        <taxon>eudicotyledons</taxon>
        <taxon>Gunneridae</taxon>
        <taxon>Pentapetalae</taxon>
        <taxon>Caryophyllales</taxon>
        <taxon>Chenopodiaceae</taxon>
        <taxon>Chenopodioideae</taxon>
        <taxon>Anserineae</taxon>
        <taxon>Spinacia</taxon>
    </lineage>
</organism>
<dbReference type="PROSITE" id="PS51297">
    <property type="entry name" value="K_BOX"/>
    <property type="match status" value="1"/>
</dbReference>
<feature type="domain" description="MADS-box" evidence="7">
    <location>
        <begin position="1"/>
        <end position="61"/>
    </location>
</feature>
<dbReference type="GeneID" id="110785718"/>
<keyword evidence="3" id="KW-0238">DNA-binding</keyword>
<dbReference type="PROSITE" id="PS00350">
    <property type="entry name" value="MADS_BOX_1"/>
    <property type="match status" value="1"/>
</dbReference>
<keyword evidence="4" id="KW-0804">Transcription</keyword>
<dbReference type="InterPro" id="IPR002100">
    <property type="entry name" value="TF_MADSbox"/>
</dbReference>
<dbReference type="InterPro" id="IPR050142">
    <property type="entry name" value="MADS-box/MEF2_TF"/>
</dbReference>
<feature type="domain" description="K-box" evidence="8">
    <location>
        <begin position="89"/>
        <end position="179"/>
    </location>
</feature>
<gene>
    <name evidence="10" type="primary">LOC110785718</name>
</gene>
<evidence type="ECO:0000256" key="3">
    <source>
        <dbReference type="ARBA" id="ARBA00023125"/>
    </source>
</evidence>
<evidence type="ECO:0000256" key="5">
    <source>
        <dbReference type="ARBA" id="ARBA00023242"/>
    </source>
</evidence>
<dbReference type="RefSeq" id="XP_021845909.2">
    <property type="nucleotide sequence ID" value="XM_021990217.2"/>
</dbReference>
<dbReference type="CDD" id="cd00265">
    <property type="entry name" value="MADS_MEF2_like"/>
    <property type="match status" value="1"/>
</dbReference>
<dbReference type="GO" id="GO:0006357">
    <property type="term" value="P:regulation of transcription by RNA polymerase II"/>
    <property type="evidence" value="ECO:0000318"/>
    <property type="project" value="GO_Central"/>
</dbReference>
<dbReference type="AlphaFoldDB" id="A0A9R0IAW4"/>
<evidence type="ECO:0000313" key="10">
    <source>
        <dbReference type="RefSeq" id="XP_021845909.2"/>
    </source>
</evidence>
<dbReference type="PROSITE" id="PS50066">
    <property type="entry name" value="MADS_BOX_2"/>
    <property type="match status" value="1"/>
</dbReference>
<dbReference type="GO" id="GO:0000978">
    <property type="term" value="F:RNA polymerase II cis-regulatory region sequence-specific DNA binding"/>
    <property type="evidence" value="ECO:0000318"/>
    <property type="project" value="GO_Central"/>
</dbReference>
<name>A0A9R0IAW4_SPIOL</name>
<dbReference type="SUPFAM" id="SSF55455">
    <property type="entry name" value="SRF-like"/>
    <property type="match status" value="1"/>
</dbReference>
<dbReference type="InterPro" id="IPR002487">
    <property type="entry name" value="TF_Kbox"/>
</dbReference>
<reference evidence="10" key="2">
    <citation type="submission" date="2025-08" db="UniProtKB">
        <authorList>
            <consortium name="RefSeq"/>
        </authorList>
    </citation>
    <scope>IDENTIFICATION</scope>
    <source>
        <tissue evidence="10">Leaf</tissue>
    </source>
</reference>
<evidence type="ECO:0000256" key="4">
    <source>
        <dbReference type="ARBA" id="ARBA00023163"/>
    </source>
</evidence>
<reference evidence="9" key="1">
    <citation type="journal article" date="2021" name="Nat. Commun.">
        <title>Genomic analyses provide insights into spinach domestication and the genetic basis of agronomic traits.</title>
        <authorList>
            <person name="Cai X."/>
            <person name="Sun X."/>
            <person name="Xu C."/>
            <person name="Sun H."/>
            <person name="Wang X."/>
            <person name="Ge C."/>
            <person name="Zhang Z."/>
            <person name="Wang Q."/>
            <person name="Fei Z."/>
            <person name="Jiao C."/>
            <person name="Wang Q."/>
        </authorList>
    </citation>
    <scope>NUCLEOTIDE SEQUENCE [LARGE SCALE GENOMIC DNA]</scope>
    <source>
        <strain evidence="9">cv. Varoflay</strain>
    </source>
</reference>
<protein>
    <submittedName>
        <fullName evidence="10">MADS-box protein FLOWERINGUS C</fullName>
    </submittedName>
</protein>
<dbReference type="Gene3D" id="3.40.1810.10">
    <property type="entry name" value="Transcription factor, MADS-box"/>
    <property type="match status" value="1"/>
</dbReference>
<evidence type="ECO:0000313" key="9">
    <source>
        <dbReference type="Proteomes" id="UP000813463"/>
    </source>
</evidence>
<dbReference type="GO" id="GO:0046983">
    <property type="term" value="F:protein dimerization activity"/>
    <property type="evidence" value="ECO:0007669"/>
    <property type="project" value="InterPro"/>
</dbReference>
<dbReference type="KEGG" id="soe:110785718"/>
<dbReference type="Pfam" id="PF01486">
    <property type="entry name" value="K-box"/>
    <property type="match status" value="1"/>
</dbReference>
<dbReference type="Proteomes" id="UP000813463">
    <property type="component" value="Chromosome 1"/>
</dbReference>